<accession>A0A371PA60</accession>
<feature type="signal peptide" evidence="1">
    <location>
        <begin position="1"/>
        <end position="28"/>
    </location>
</feature>
<reference evidence="2 3" key="1">
    <citation type="submission" date="2018-08" db="EMBL/GenBank/DDBJ databases">
        <title>Aeromicrobium sp. M2KJ-4, whole genome shotgun sequence.</title>
        <authorList>
            <person name="Tuo L."/>
        </authorList>
    </citation>
    <scope>NUCLEOTIDE SEQUENCE [LARGE SCALE GENOMIC DNA]</scope>
    <source>
        <strain evidence="2 3">M2KJ-4</strain>
    </source>
</reference>
<feature type="chain" id="PRO_5016860259" evidence="1">
    <location>
        <begin position="29"/>
        <end position="219"/>
    </location>
</feature>
<organism evidence="2 3">
    <name type="scientific">Aeromicrobium endophyticum</name>
    <dbReference type="NCBI Taxonomy" id="2292704"/>
    <lineage>
        <taxon>Bacteria</taxon>
        <taxon>Bacillati</taxon>
        <taxon>Actinomycetota</taxon>
        <taxon>Actinomycetes</taxon>
        <taxon>Propionibacteriales</taxon>
        <taxon>Nocardioidaceae</taxon>
        <taxon>Aeromicrobium</taxon>
    </lineage>
</organism>
<keyword evidence="1" id="KW-0732">Signal</keyword>
<protein>
    <submittedName>
        <fullName evidence="2">Uncharacterized protein</fullName>
    </submittedName>
</protein>
<proteinExistence type="predicted"/>
<sequence length="219" mass="21404">MKKFNKGMFASAALAAAVIGGTAVAAQAATTYTPTGTSLNFVKTTGLTAVSFTDIEAGQTLSCSTFSLANASSTAVISSGTSRAYGAAGATLPTITSSGCTNPLAGATTVTPTGTWGVTVTGDKVGTVVPARLTSVAANLSAANCNFSIGGVVNGKFDTSNQRFTPNTGASGLTITNIPAGTPSAPQTMCTTLDLVVGDTISVSGSWTNSGGALAVTTP</sequence>
<evidence type="ECO:0000256" key="1">
    <source>
        <dbReference type="SAM" id="SignalP"/>
    </source>
</evidence>
<gene>
    <name evidence="2" type="ORF">DX116_04185</name>
</gene>
<name>A0A371PA60_9ACTN</name>
<comment type="caution">
    <text evidence="2">The sequence shown here is derived from an EMBL/GenBank/DDBJ whole genome shotgun (WGS) entry which is preliminary data.</text>
</comment>
<evidence type="ECO:0000313" key="3">
    <source>
        <dbReference type="Proteomes" id="UP000265581"/>
    </source>
</evidence>
<evidence type="ECO:0000313" key="2">
    <source>
        <dbReference type="EMBL" id="REK72807.1"/>
    </source>
</evidence>
<keyword evidence="3" id="KW-1185">Reference proteome</keyword>
<dbReference type="AlphaFoldDB" id="A0A371PA60"/>
<dbReference type="EMBL" id="QUBR01000001">
    <property type="protein sequence ID" value="REK72807.1"/>
    <property type="molecule type" value="Genomic_DNA"/>
</dbReference>
<dbReference type="Proteomes" id="UP000265581">
    <property type="component" value="Unassembled WGS sequence"/>
</dbReference>
<dbReference type="RefSeq" id="WP_119702921.1">
    <property type="nucleotide sequence ID" value="NZ_JBHSOI010000001.1"/>
</dbReference>
<dbReference type="OrthoDB" id="3788323at2"/>